<reference evidence="11 12" key="1">
    <citation type="submission" date="2019-10" db="EMBL/GenBank/DDBJ databases">
        <title>Cardiobacteriales fam. a chemoheterotrophic member of the order Cardiobacteriales, and proposal of Cardiobacteriales fam. nov.</title>
        <authorList>
            <person name="Wang C."/>
        </authorList>
    </citation>
    <scope>NUCLEOTIDE SEQUENCE [LARGE SCALE GENOMIC DNA]</scope>
    <source>
        <strain evidence="11 12">ML27</strain>
    </source>
</reference>
<keyword evidence="3 9" id="KW-1003">Cell membrane</keyword>
<sequence length="88" mass="9418">MGGISLWQIAIVIIIIAILFGGKRLRNLGGDLGTSLKGFKKAIKDDDEPKKTDHLTNQSSTESSPTDTTSTDNQSTETIDSHGSNKDS</sequence>
<dbReference type="NCBIfam" id="TIGR01411">
    <property type="entry name" value="tatAE"/>
    <property type="match status" value="1"/>
</dbReference>
<accession>A0A6N7F138</accession>
<evidence type="ECO:0000256" key="10">
    <source>
        <dbReference type="SAM" id="MobiDB-lite"/>
    </source>
</evidence>
<dbReference type="Gene3D" id="1.20.5.3310">
    <property type="match status" value="1"/>
</dbReference>
<dbReference type="PANTHER" id="PTHR42982">
    <property type="entry name" value="SEC-INDEPENDENT PROTEIN TRANSLOCASE PROTEIN TATA"/>
    <property type="match status" value="1"/>
</dbReference>
<feature type="compositionally biased region" description="Low complexity" evidence="10">
    <location>
        <begin position="58"/>
        <end position="78"/>
    </location>
</feature>
<keyword evidence="2 9" id="KW-0813">Transport</keyword>
<dbReference type="EMBL" id="WHNW01000002">
    <property type="protein sequence ID" value="MPV85566.1"/>
    <property type="molecule type" value="Genomic_DNA"/>
</dbReference>
<evidence type="ECO:0000256" key="8">
    <source>
        <dbReference type="ARBA" id="ARBA00023136"/>
    </source>
</evidence>
<evidence type="ECO:0000313" key="12">
    <source>
        <dbReference type="Proteomes" id="UP000471298"/>
    </source>
</evidence>
<dbReference type="Proteomes" id="UP000471298">
    <property type="component" value="Unassembled WGS sequence"/>
</dbReference>
<keyword evidence="7 9" id="KW-0811">Translocation</keyword>
<evidence type="ECO:0000313" key="11">
    <source>
        <dbReference type="EMBL" id="MPV85566.1"/>
    </source>
</evidence>
<keyword evidence="12" id="KW-1185">Reference proteome</keyword>
<comment type="caution">
    <text evidence="11">The sequence shown here is derived from an EMBL/GenBank/DDBJ whole genome shotgun (WGS) entry which is preliminary data.</text>
</comment>
<keyword evidence="8 9" id="KW-0472">Membrane</keyword>
<feature type="compositionally biased region" description="Basic and acidic residues" evidence="10">
    <location>
        <begin position="44"/>
        <end position="54"/>
    </location>
</feature>
<proteinExistence type="inferred from homology"/>
<comment type="function">
    <text evidence="9">Part of the twin-arginine translocation (Tat) system that transports large folded proteins containing a characteristic twin-arginine motif in their signal peptide across membranes. TatA could form the protein-conducting channel of the Tat system.</text>
</comment>
<keyword evidence="5 9" id="KW-0653">Protein transport</keyword>
<dbReference type="InterPro" id="IPR003369">
    <property type="entry name" value="TatA/B/E"/>
</dbReference>
<dbReference type="HAMAP" id="MF_00236">
    <property type="entry name" value="TatA_E"/>
    <property type="match status" value="1"/>
</dbReference>
<evidence type="ECO:0000256" key="4">
    <source>
        <dbReference type="ARBA" id="ARBA00022692"/>
    </source>
</evidence>
<evidence type="ECO:0000256" key="7">
    <source>
        <dbReference type="ARBA" id="ARBA00023010"/>
    </source>
</evidence>
<dbReference type="GO" id="GO:0043953">
    <property type="term" value="P:protein transport by the Tat complex"/>
    <property type="evidence" value="ECO:0007669"/>
    <property type="project" value="UniProtKB-UniRule"/>
</dbReference>
<keyword evidence="4 9" id="KW-0812">Transmembrane</keyword>
<dbReference type="GO" id="GO:0033281">
    <property type="term" value="C:TAT protein transport complex"/>
    <property type="evidence" value="ECO:0007669"/>
    <property type="project" value="UniProtKB-UniRule"/>
</dbReference>
<keyword evidence="6 9" id="KW-1133">Transmembrane helix</keyword>
<dbReference type="InParanoid" id="A0A6N7F138"/>
<comment type="similarity">
    <text evidence="9">Belongs to the TatA/E family.</text>
</comment>
<feature type="compositionally biased region" description="Basic and acidic residues" evidence="10">
    <location>
        <begin position="79"/>
        <end position="88"/>
    </location>
</feature>
<dbReference type="RefSeq" id="WP_152808946.1">
    <property type="nucleotide sequence ID" value="NZ_WHNW01000002.1"/>
</dbReference>
<dbReference type="FunCoup" id="A0A6N7F138">
    <property type="interactions" value="461"/>
</dbReference>
<dbReference type="PANTHER" id="PTHR42982:SF1">
    <property type="entry name" value="SEC-INDEPENDENT PROTEIN TRANSLOCASE PROTEIN TATA"/>
    <property type="match status" value="1"/>
</dbReference>
<evidence type="ECO:0000256" key="2">
    <source>
        <dbReference type="ARBA" id="ARBA00022448"/>
    </source>
</evidence>
<name>A0A6N7F138_9GAMM</name>
<dbReference type="InterPro" id="IPR006312">
    <property type="entry name" value="TatA/E"/>
</dbReference>
<dbReference type="GO" id="GO:0008320">
    <property type="term" value="F:protein transmembrane transporter activity"/>
    <property type="evidence" value="ECO:0007669"/>
    <property type="project" value="UniProtKB-UniRule"/>
</dbReference>
<evidence type="ECO:0000256" key="1">
    <source>
        <dbReference type="ARBA" id="ARBA00004162"/>
    </source>
</evidence>
<evidence type="ECO:0000256" key="6">
    <source>
        <dbReference type="ARBA" id="ARBA00022989"/>
    </source>
</evidence>
<protein>
    <recommendedName>
        <fullName evidence="9">Sec-independent protein translocase protein TatA</fullName>
    </recommendedName>
</protein>
<evidence type="ECO:0000256" key="3">
    <source>
        <dbReference type="ARBA" id="ARBA00022475"/>
    </source>
</evidence>
<gene>
    <name evidence="9 11" type="primary">tatA</name>
    <name evidence="11" type="ORF">GCU85_02300</name>
</gene>
<feature type="region of interest" description="Disordered" evidence="10">
    <location>
        <begin position="44"/>
        <end position="88"/>
    </location>
</feature>
<comment type="subunit">
    <text evidence="9">The Tat system comprises two distinct complexes: a TatABC complex, containing multiple copies of TatA, TatB and TatC subunits, and a separate TatA complex, containing only TatA subunits. Substrates initially bind to the TatABC complex, which probably triggers association of the separate TatA complex to form the active translocon.</text>
</comment>
<evidence type="ECO:0000256" key="5">
    <source>
        <dbReference type="ARBA" id="ARBA00022927"/>
    </source>
</evidence>
<dbReference type="AlphaFoldDB" id="A0A6N7F138"/>
<feature type="transmembrane region" description="Helical" evidence="9">
    <location>
        <begin position="6"/>
        <end position="22"/>
    </location>
</feature>
<dbReference type="Pfam" id="PF02416">
    <property type="entry name" value="TatA_B_E"/>
    <property type="match status" value="1"/>
</dbReference>
<organism evidence="11 12">
    <name type="scientific">Ostreibacterium oceani</name>
    <dbReference type="NCBI Taxonomy" id="2654998"/>
    <lineage>
        <taxon>Bacteria</taxon>
        <taxon>Pseudomonadati</taxon>
        <taxon>Pseudomonadota</taxon>
        <taxon>Gammaproteobacteria</taxon>
        <taxon>Cardiobacteriales</taxon>
        <taxon>Ostreibacteriaceae</taxon>
        <taxon>Ostreibacterium</taxon>
    </lineage>
</organism>
<comment type="subcellular location">
    <subcellularLocation>
        <location evidence="1 9">Cell membrane</location>
        <topology evidence="1 9">Single-pass membrane protein</topology>
    </subcellularLocation>
</comment>
<evidence type="ECO:0000256" key="9">
    <source>
        <dbReference type="HAMAP-Rule" id="MF_00236"/>
    </source>
</evidence>